<feature type="transmembrane region" description="Helical" evidence="5">
    <location>
        <begin position="92"/>
        <end position="113"/>
    </location>
</feature>
<feature type="transmembrane region" description="Helical" evidence="5">
    <location>
        <begin position="391"/>
        <end position="413"/>
    </location>
</feature>
<feature type="domain" description="Major facilitator superfamily (MFS) profile" evidence="6">
    <location>
        <begin position="1"/>
        <end position="460"/>
    </location>
</feature>
<feature type="transmembrane region" description="Helical" evidence="5">
    <location>
        <begin position="68"/>
        <end position="86"/>
    </location>
</feature>
<evidence type="ECO:0000256" key="4">
    <source>
        <dbReference type="ARBA" id="ARBA00023136"/>
    </source>
</evidence>
<dbReference type="PANTHER" id="PTHR42718:SF39">
    <property type="entry name" value="ACTINORHODIN TRANSPORTER-RELATED"/>
    <property type="match status" value="1"/>
</dbReference>
<reference evidence="7 8" key="1">
    <citation type="submission" date="2021-03" db="EMBL/GenBank/DDBJ databases">
        <authorList>
            <person name="Kanchanasin P."/>
            <person name="Saeng-In P."/>
            <person name="Phongsopitanun W."/>
            <person name="Yuki M."/>
            <person name="Kudo T."/>
            <person name="Ohkuma M."/>
            <person name="Tanasupawat S."/>
        </authorList>
    </citation>
    <scope>NUCLEOTIDE SEQUENCE [LARGE SCALE GENOMIC DNA]</scope>
    <source>
        <strain evidence="7 8">L46</strain>
    </source>
</reference>
<proteinExistence type="predicted"/>
<dbReference type="RefSeq" id="WP_208273692.1">
    <property type="nucleotide sequence ID" value="NZ_BAAAGM010000073.1"/>
</dbReference>
<keyword evidence="4 5" id="KW-0472">Membrane</keyword>
<protein>
    <submittedName>
        <fullName evidence="7">MFS transporter</fullName>
    </submittedName>
</protein>
<dbReference type="Pfam" id="PF07690">
    <property type="entry name" value="MFS_1"/>
    <property type="match status" value="1"/>
</dbReference>
<feature type="transmembrane region" description="Helical" evidence="5">
    <location>
        <begin position="37"/>
        <end position="56"/>
    </location>
</feature>
<comment type="subcellular location">
    <subcellularLocation>
        <location evidence="1">Cell membrane</location>
        <topology evidence="1">Multi-pass membrane protein</topology>
    </subcellularLocation>
</comment>
<name>A0ABS3RF49_9ACTN</name>
<feature type="transmembrane region" description="Helical" evidence="5">
    <location>
        <begin position="160"/>
        <end position="180"/>
    </location>
</feature>
<feature type="transmembrane region" description="Helical" evidence="5">
    <location>
        <begin position="217"/>
        <end position="238"/>
    </location>
</feature>
<dbReference type="PANTHER" id="PTHR42718">
    <property type="entry name" value="MAJOR FACILITATOR SUPERFAMILY MULTIDRUG TRANSPORTER MFSC"/>
    <property type="match status" value="1"/>
</dbReference>
<dbReference type="InterPro" id="IPR036259">
    <property type="entry name" value="MFS_trans_sf"/>
</dbReference>
<dbReference type="InterPro" id="IPR011701">
    <property type="entry name" value="MFS"/>
</dbReference>
<feature type="transmembrane region" description="Helical" evidence="5">
    <location>
        <begin position="433"/>
        <end position="455"/>
    </location>
</feature>
<evidence type="ECO:0000259" key="6">
    <source>
        <dbReference type="PROSITE" id="PS50850"/>
    </source>
</evidence>
<evidence type="ECO:0000313" key="8">
    <source>
        <dbReference type="Proteomes" id="UP000666915"/>
    </source>
</evidence>
<feature type="transmembrane region" description="Helical" evidence="5">
    <location>
        <begin position="250"/>
        <end position="275"/>
    </location>
</feature>
<evidence type="ECO:0000256" key="1">
    <source>
        <dbReference type="ARBA" id="ARBA00004651"/>
    </source>
</evidence>
<dbReference type="InterPro" id="IPR020846">
    <property type="entry name" value="MFS_dom"/>
</dbReference>
<evidence type="ECO:0000313" key="7">
    <source>
        <dbReference type="EMBL" id="MBO2444855.1"/>
    </source>
</evidence>
<keyword evidence="8" id="KW-1185">Reference proteome</keyword>
<sequence>MLAVLLLGQFMALLDVTIVNVAVPTIGADLHASGASLQLVVGGYTVTYAMLLITGARLGDLYGRRRMYLWGAGVFTVTSLVCGIAPDSVLLIGARLVQGAGAAVMVPQIISVIQMRFEGAARATALSAYGVVLSVGALAGLVLGGVLVNADLLGASWRPVFLVNVPLGALLMALIPRLVPADAPRGTRRLDAAGLAIAVPAVSLVVFPLVLGHETGWPAWTYLCVAAGVALAGIFVLVERNVAAGGGDPLLDLAVLRAPAIAPGISALTCMQIAYGGFMFTLAIHLQSGLGDGALRAGSTFAPVAAVFGLVGFYWRRLPQRLHHLLSPAGLVLCVLAYLGIAAGFHDGTQDGPLLWAALVVCGIGMGLTLSPLLAQSLLRVPPAKAADASGVLTTTMQLGQVIGVAAFGTLYFSLATPFPPHSLAQAHSSAHAMSSAAVCMAVLSAVGALFAIALSRNVRRAGMG</sequence>
<dbReference type="Gene3D" id="1.20.1720.10">
    <property type="entry name" value="Multidrug resistance protein D"/>
    <property type="match status" value="1"/>
</dbReference>
<accession>A0ABS3RF49</accession>
<keyword evidence="2 5" id="KW-0812">Transmembrane</keyword>
<dbReference type="PROSITE" id="PS50850">
    <property type="entry name" value="MFS"/>
    <property type="match status" value="1"/>
</dbReference>
<feature type="transmembrane region" description="Helical" evidence="5">
    <location>
        <begin position="295"/>
        <end position="315"/>
    </location>
</feature>
<dbReference type="PRINTS" id="PR01036">
    <property type="entry name" value="TCRTETB"/>
</dbReference>
<dbReference type="Proteomes" id="UP000666915">
    <property type="component" value="Unassembled WGS sequence"/>
</dbReference>
<feature type="transmembrane region" description="Helical" evidence="5">
    <location>
        <begin position="192"/>
        <end position="211"/>
    </location>
</feature>
<organism evidence="7 8">
    <name type="scientific">Actinomadura nitritigenes</name>
    <dbReference type="NCBI Taxonomy" id="134602"/>
    <lineage>
        <taxon>Bacteria</taxon>
        <taxon>Bacillati</taxon>
        <taxon>Actinomycetota</taxon>
        <taxon>Actinomycetes</taxon>
        <taxon>Streptosporangiales</taxon>
        <taxon>Thermomonosporaceae</taxon>
        <taxon>Actinomadura</taxon>
    </lineage>
</organism>
<keyword evidence="3 5" id="KW-1133">Transmembrane helix</keyword>
<feature type="transmembrane region" description="Helical" evidence="5">
    <location>
        <begin position="354"/>
        <end position="379"/>
    </location>
</feature>
<feature type="transmembrane region" description="Helical" evidence="5">
    <location>
        <begin position="322"/>
        <end position="342"/>
    </location>
</feature>
<dbReference type="Gene3D" id="1.20.1250.20">
    <property type="entry name" value="MFS general substrate transporter like domains"/>
    <property type="match status" value="1"/>
</dbReference>
<dbReference type="SUPFAM" id="SSF103473">
    <property type="entry name" value="MFS general substrate transporter"/>
    <property type="match status" value="1"/>
</dbReference>
<dbReference type="EMBL" id="JAGEOK010000054">
    <property type="protein sequence ID" value="MBO2444855.1"/>
    <property type="molecule type" value="Genomic_DNA"/>
</dbReference>
<dbReference type="CDD" id="cd17321">
    <property type="entry name" value="MFS_MMR_MDR_like"/>
    <property type="match status" value="1"/>
</dbReference>
<gene>
    <name evidence="7" type="ORF">J4557_45845</name>
</gene>
<evidence type="ECO:0000256" key="2">
    <source>
        <dbReference type="ARBA" id="ARBA00022692"/>
    </source>
</evidence>
<evidence type="ECO:0000256" key="5">
    <source>
        <dbReference type="SAM" id="Phobius"/>
    </source>
</evidence>
<evidence type="ECO:0000256" key="3">
    <source>
        <dbReference type="ARBA" id="ARBA00022989"/>
    </source>
</evidence>
<feature type="transmembrane region" description="Helical" evidence="5">
    <location>
        <begin position="125"/>
        <end position="148"/>
    </location>
</feature>
<comment type="caution">
    <text evidence="7">The sequence shown here is derived from an EMBL/GenBank/DDBJ whole genome shotgun (WGS) entry which is preliminary data.</text>
</comment>